<evidence type="ECO:0008006" key="3">
    <source>
        <dbReference type="Google" id="ProtNLM"/>
    </source>
</evidence>
<dbReference type="RefSeq" id="WP_024564024.1">
    <property type="nucleotide sequence ID" value="NZ_CP007547.1"/>
</dbReference>
<dbReference type="EMBL" id="CP007547">
    <property type="protein sequence ID" value="AIL47543.1"/>
    <property type="molecule type" value="Genomic_DNA"/>
</dbReference>
<dbReference type="InterPro" id="IPR047765">
    <property type="entry name" value="GHMP_GYDIA-like"/>
</dbReference>
<reference evidence="1" key="1">
    <citation type="journal article" date="2013" name="Lancet">
        <title>First case of E anophelis outbreak in an intensive-care unit.</title>
        <authorList>
            <person name="Teo J."/>
            <person name="Tan S.Y."/>
            <person name="Tay M."/>
            <person name="Ding Y."/>
            <person name="Kjelleberg S."/>
            <person name="Givskov M."/>
            <person name="Lin R.T."/>
            <person name="Yang L."/>
        </authorList>
    </citation>
    <scope>NUCLEOTIDE SEQUENCE [LARGE SCALE GENOMIC DNA]</scope>
    <source>
        <strain evidence="1">NUHP1</strain>
    </source>
</reference>
<dbReference type="InterPro" id="IPR020568">
    <property type="entry name" value="Ribosomal_Su5_D2-typ_SF"/>
</dbReference>
<organism evidence="1 2">
    <name type="scientific">Elizabethkingia anophelis NUHP1</name>
    <dbReference type="NCBI Taxonomy" id="1338011"/>
    <lineage>
        <taxon>Bacteria</taxon>
        <taxon>Pseudomonadati</taxon>
        <taxon>Bacteroidota</taxon>
        <taxon>Flavobacteriia</taxon>
        <taxon>Flavobacteriales</taxon>
        <taxon>Weeksellaceae</taxon>
        <taxon>Elizabethkingia</taxon>
    </lineage>
</organism>
<dbReference type="Proteomes" id="UP000028933">
    <property type="component" value="Chromosome"/>
</dbReference>
<evidence type="ECO:0000313" key="2">
    <source>
        <dbReference type="Proteomes" id="UP000028933"/>
    </source>
</evidence>
<proteinExistence type="predicted"/>
<gene>
    <name evidence="1" type="ORF">BD94_3768</name>
</gene>
<accession>A0A077EM26</accession>
<sequence length="303" mass="34428">MDKQHFFSHGKLLLTSEYVVLDGAKALAIPTKPGQDLSAEKIDDHRSLIHWETYREGKLWLKTCIDYKNLFVTETNIANASAFILKIFSTLKDMGSESLEADYSYILISNVQFPENFGLGSSSTLMNNIANWGNVDAFALNDIALGGSGYDIAVAKAGAPIIYTRNGGNKTVETVNYSPGFKDQLLFVHLNKKQDSREGITMYKQMEKSQDLIHYFSELTDEILISENLENFSLIMEDHEKTMSNFLKIPTVKEKYFKNAPSFFKSLGAWGGDFILTTKFCDYENYFLHNGFPNFFSYDELIY</sequence>
<dbReference type="InterPro" id="IPR014721">
    <property type="entry name" value="Ribsml_uS5_D2-typ_fold_subgr"/>
</dbReference>
<dbReference type="SUPFAM" id="SSF54211">
    <property type="entry name" value="Ribosomal protein S5 domain 2-like"/>
    <property type="match status" value="1"/>
</dbReference>
<dbReference type="NCBIfam" id="NF040656">
    <property type="entry name" value="GHMP_GYDIA"/>
    <property type="match status" value="1"/>
</dbReference>
<evidence type="ECO:0000313" key="1">
    <source>
        <dbReference type="EMBL" id="AIL47543.1"/>
    </source>
</evidence>
<name>A0A077EM26_9FLAO</name>
<dbReference type="AlphaFoldDB" id="A0A077EM26"/>
<dbReference type="Gene3D" id="3.30.230.10">
    <property type="match status" value="1"/>
</dbReference>
<reference evidence="1" key="2">
    <citation type="journal article" date="2015" name="Genome Biol. Evol.">
        <title>Complete Genome Sequence and Transcriptomic Analysis of the Novel Pathogen Elizabethkingia anophelis in Response to Oxidative Stress.</title>
        <authorList>
            <person name="Li Y."/>
            <person name="Liu Y."/>
            <person name="Chew S.C."/>
            <person name="Tay M."/>
            <person name="Salido M.M."/>
            <person name="Teo J."/>
            <person name="Lauro F.M."/>
            <person name="Givskov M."/>
            <person name="Yang L."/>
        </authorList>
    </citation>
    <scope>NUCLEOTIDE SEQUENCE</scope>
    <source>
        <strain evidence="1">NUHP1</strain>
    </source>
</reference>
<dbReference type="HOGENOM" id="CLU_918117_0_0_10"/>
<dbReference type="KEGG" id="eao:BD94_3768"/>
<dbReference type="eggNOG" id="COG1577">
    <property type="taxonomic scope" value="Bacteria"/>
</dbReference>
<dbReference type="STRING" id="1338011.BD94_3768"/>
<protein>
    <recommendedName>
        <fullName evidence="3">30S ribosomal protein S6</fullName>
    </recommendedName>
</protein>